<organism evidence="1 2">
    <name type="scientific">Clitoria ternatea</name>
    <name type="common">Butterfly pea</name>
    <dbReference type="NCBI Taxonomy" id="43366"/>
    <lineage>
        <taxon>Eukaryota</taxon>
        <taxon>Viridiplantae</taxon>
        <taxon>Streptophyta</taxon>
        <taxon>Embryophyta</taxon>
        <taxon>Tracheophyta</taxon>
        <taxon>Spermatophyta</taxon>
        <taxon>Magnoliopsida</taxon>
        <taxon>eudicotyledons</taxon>
        <taxon>Gunneridae</taxon>
        <taxon>Pentapetalae</taxon>
        <taxon>rosids</taxon>
        <taxon>fabids</taxon>
        <taxon>Fabales</taxon>
        <taxon>Fabaceae</taxon>
        <taxon>Papilionoideae</taxon>
        <taxon>50 kb inversion clade</taxon>
        <taxon>NPAAA clade</taxon>
        <taxon>indigoferoid/millettioid clade</taxon>
        <taxon>Phaseoleae</taxon>
        <taxon>Clitoria</taxon>
    </lineage>
</organism>
<proteinExistence type="predicted"/>
<evidence type="ECO:0000313" key="1">
    <source>
        <dbReference type="EMBL" id="KAK7310380.1"/>
    </source>
</evidence>
<gene>
    <name evidence="1" type="ORF">RJT34_07856</name>
</gene>
<sequence length="82" mass="9113">MLLPLAAKAILYSHEHNNNSYASSSLTKIEDHKNHEIQVIVVSLPFHIDTNLTWGLTKAFEYENGPTPSSTLSLPPLDLPKC</sequence>
<name>A0AAN9K3S3_CLITE</name>
<evidence type="ECO:0000313" key="2">
    <source>
        <dbReference type="Proteomes" id="UP001359559"/>
    </source>
</evidence>
<dbReference type="EMBL" id="JAYKXN010000002">
    <property type="protein sequence ID" value="KAK7310380.1"/>
    <property type="molecule type" value="Genomic_DNA"/>
</dbReference>
<reference evidence="1 2" key="1">
    <citation type="submission" date="2024-01" db="EMBL/GenBank/DDBJ databases">
        <title>The genomes of 5 underutilized Papilionoideae crops provide insights into root nodulation and disease resistance.</title>
        <authorList>
            <person name="Yuan L."/>
        </authorList>
    </citation>
    <scope>NUCLEOTIDE SEQUENCE [LARGE SCALE GENOMIC DNA]</scope>
    <source>
        <strain evidence="1">LY-2023</strain>
        <tissue evidence="1">Leaf</tissue>
    </source>
</reference>
<protein>
    <submittedName>
        <fullName evidence="1">Uncharacterized protein</fullName>
    </submittedName>
</protein>
<comment type="caution">
    <text evidence="1">The sequence shown here is derived from an EMBL/GenBank/DDBJ whole genome shotgun (WGS) entry which is preliminary data.</text>
</comment>
<accession>A0AAN9K3S3</accession>
<dbReference type="Proteomes" id="UP001359559">
    <property type="component" value="Unassembled WGS sequence"/>
</dbReference>
<keyword evidence="2" id="KW-1185">Reference proteome</keyword>
<dbReference type="AlphaFoldDB" id="A0AAN9K3S3"/>